<keyword evidence="1" id="KW-1133">Transmembrane helix</keyword>
<keyword evidence="3" id="KW-1185">Reference proteome</keyword>
<dbReference type="Proteomes" id="UP000186817">
    <property type="component" value="Unassembled WGS sequence"/>
</dbReference>
<evidence type="ECO:0000313" key="2">
    <source>
        <dbReference type="EMBL" id="OLP79702.1"/>
    </source>
</evidence>
<proteinExistence type="predicted"/>
<organism evidence="2 3">
    <name type="scientific">Symbiodinium microadriaticum</name>
    <name type="common">Dinoflagellate</name>
    <name type="synonym">Zooxanthella microadriatica</name>
    <dbReference type="NCBI Taxonomy" id="2951"/>
    <lineage>
        <taxon>Eukaryota</taxon>
        <taxon>Sar</taxon>
        <taxon>Alveolata</taxon>
        <taxon>Dinophyceae</taxon>
        <taxon>Suessiales</taxon>
        <taxon>Symbiodiniaceae</taxon>
        <taxon>Symbiodinium</taxon>
    </lineage>
</organism>
<comment type="caution">
    <text evidence="2">The sequence shown here is derived from an EMBL/GenBank/DDBJ whole genome shotgun (WGS) entry which is preliminary data.</text>
</comment>
<evidence type="ECO:0000313" key="3">
    <source>
        <dbReference type="Proteomes" id="UP000186817"/>
    </source>
</evidence>
<dbReference type="OrthoDB" id="441079at2759"/>
<keyword evidence="1" id="KW-0472">Membrane</keyword>
<evidence type="ECO:0000256" key="1">
    <source>
        <dbReference type="SAM" id="Phobius"/>
    </source>
</evidence>
<sequence length="306" mass="34654">MGEAAEELQAAEEEPQLGHRNSQKRVLFYASQAIANLFVPGDTLSLKALLMRNQTLTNRISFECASDAFGLSACEYSELLDVGNMMYANFYVNGLQFLVSLIIIYCLGKFTQMPAEKLQFDKRNASRLMMLYGGICKQGPWLSRLLHFVQGILLFGSWLMMVMGYCRGNLALTHYCSAYNTKCAYNKARNCQYYYVYCKPDSTLLPNCMTEEGRRAFSGRMDIRLLSEVHCVACGILEADFANTVGEDEFYLLDDSSRGTDGMLPYHRLVQHQVSHLHLGGQLRGLSWWGGDRRLRQWNFGGKIGP</sequence>
<keyword evidence="1" id="KW-0812">Transmembrane</keyword>
<feature type="transmembrane region" description="Helical" evidence="1">
    <location>
        <begin position="90"/>
        <end position="108"/>
    </location>
</feature>
<feature type="transmembrane region" description="Helical" evidence="1">
    <location>
        <begin position="145"/>
        <end position="165"/>
    </location>
</feature>
<name>A0A1Q9C9U6_SYMMI</name>
<protein>
    <submittedName>
        <fullName evidence="2">Uncharacterized protein</fullName>
    </submittedName>
</protein>
<gene>
    <name evidence="2" type="ORF">AK812_SmicGene39981</name>
</gene>
<accession>A0A1Q9C9U6</accession>
<reference evidence="2 3" key="1">
    <citation type="submission" date="2016-02" db="EMBL/GenBank/DDBJ databases">
        <title>Genome analysis of coral dinoflagellate symbionts highlights evolutionary adaptations to a symbiotic lifestyle.</title>
        <authorList>
            <person name="Aranda M."/>
            <person name="Li Y."/>
            <person name="Liew Y.J."/>
            <person name="Baumgarten S."/>
            <person name="Simakov O."/>
            <person name="Wilson M."/>
            <person name="Piel J."/>
            <person name="Ashoor H."/>
            <person name="Bougouffa S."/>
            <person name="Bajic V.B."/>
            <person name="Ryu T."/>
            <person name="Ravasi T."/>
            <person name="Bayer T."/>
            <person name="Micklem G."/>
            <person name="Kim H."/>
            <person name="Bhak J."/>
            <person name="Lajeunesse T.C."/>
            <person name="Voolstra C.R."/>
        </authorList>
    </citation>
    <scope>NUCLEOTIDE SEQUENCE [LARGE SCALE GENOMIC DNA]</scope>
    <source>
        <strain evidence="2 3">CCMP2467</strain>
    </source>
</reference>
<dbReference type="EMBL" id="LSRX01001455">
    <property type="protein sequence ID" value="OLP79702.1"/>
    <property type="molecule type" value="Genomic_DNA"/>
</dbReference>
<dbReference type="AlphaFoldDB" id="A0A1Q9C9U6"/>